<keyword evidence="6" id="KW-0133">Cell shape</keyword>
<keyword evidence="7" id="KW-0573">Peptidoglycan synthesis</keyword>
<evidence type="ECO:0000256" key="15">
    <source>
        <dbReference type="ARBA" id="ARBA00042842"/>
    </source>
</evidence>
<keyword evidence="4" id="KW-0132">Cell division</keyword>
<keyword evidence="9" id="KW-0961">Cell wall biogenesis/degradation</keyword>
<dbReference type="InterPro" id="IPR013792">
    <property type="entry name" value="RNA3'P_cycl/enolpyr_Trfase_a/b"/>
</dbReference>
<evidence type="ECO:0000256" key="3">
    <source>
        <dbReference type="ARBA" id="ARBA00022490"/>
    </source>
</evidence>
<evidence type="ECO:0000256" key="7">
    <source>
        <dbReference type="ARBA" id="ARBA00022984"/>
    </source>
</evidence>
<evidence type="ECO:0000313" key="18">
    <source>
        <dbReference type="EMBL" id="MEE2051319.1"/>
    </source>
</evidence>
<dbReference type="InterPro" id="IPR036968">
    <property type="entry name" value="Enolpyruvate_Tfrase_sf"/>
</dbReference>
<keyword evidence="8" id="KW-0131">Cell cycle</keyword>
<sequence length="78" mass="8351">MGADVHATGQELIIRSPERLRGATVRGDDIRAAAALVLAALAARGTTEFHGVEHLRRGYEDLPGLLCELGADITEEEQ</sequence>
<accession>A0ABU7KPY1</accession>
<comment type="caution">
    <text evidence="18">The sequence shown here is derived from an EMBL/GenBank/DDBJ whole genome shotgun (WGS) entry which is preliminary data.</text>
</comment>
<evidence type="ECO:0000256" key="4">
    <source>
        <dbReference type="ARBA" id="ARBA00022618"/>
    </source>
</evidence>
<dbReference type="EC" id="2.5.1.7" evidence="12"/>
<evidence type="ECO:0000256" key="13">
    <source>
        <dbReference type="ARBA" id="ARBA00039754"/>
    </source>
</evidence>
<name>A0ABU7KPY1_9ACTN</name>
<comment type="catalytic activity">
    <reaction evidence="16">
        <text>phosphoenolpyruvate + UDP-N-acetyl-alpha-D-glucosamine = UDP-N-acetyl-3-O-(1-carboxyvinyl)-alpha-D-glucosamine + phosphate</text>
        <dbReference type="Rhea" id="RHEA:18681"/>
        <dbReference type="ChEBI" id="CHEBI:43474"/>
        <dbReference type="ChEBI" id="CHEBI:57705"/>
        <dbReference type="ChEBI" id="CHEBI:58702"/>
        <dbReference type="ChEBI" id="CHEBI:68483"/>
        <dbReference type="EC" id="2.5.1.7"/>
    </reaction>
</comment>
<dbReference type="InterPro" id="IPR001986">
    <property type="entry name" value="Enolpyruvate_Tfrase_dom"/>
</dbReference>
<evidence type="ECO:0000256" key="6">
    <source>
        <dbReference type="ARBA" id="ARBA00022960"/>
    </source>
</evidence>
<dbReference type="Gene3D" id="3.65.10.10">
    <property type="entry name" value="Enolpyruvate transferase domain"/>
    <property type="match status" value="1"/>
</dbReference>
<comment type="similarity">
    <text evidence="11">Belongs to the EPSP synthase family. MurA subfamily.</text>
</comment>
<keyword evidence="3" id="KW-0963">Cytoplasm</keyword>
<dbReference type="Pfam" id="PF00275">
    <property type="entry name" value="EPSP_synthase"/>
    <property type="match status" value="1"/>
</dbReference>
<dbReference type="SUPFAM" id="SSF55205">
    <property type="entry name" value="EPT/RTPC-like"/>
    <property type="match status" value="1"/>
</dbReference>
<evidence type="ECO:0000256" key="9">
    <source>
        <dbReference type="ARBA" id="ARBA00023316"/>
    </source>
</evidence>
<protein>
    <recommendedName>
        <fullName evidence="13">UDP-N-acetylglucosamine 1-carboxyvinyltransferase</fullName>
        <ecNumber evidence="12">2.5.1.7</ecNumber>
    </recommendedName>
    <alternativeName>
        <fullName evidence="14">Enoylpyruvate transferase</fullName>
    </alternativeName>
    <alternativeName>
        <fullName evidence="15">UDP-N-acetylglucosamine enolpyruvyl transferase</fullName>
    </alternativeName>
</protein>
<evidence type="ECO:0000256" key="5">
    <source>
        <dbReference type="ARBA" id="ARBA00022679"/>
    </source>
</evidence>
<dbReference type="Proteomes" id="UP001348641">
    <property type="component" value="Unassembled WGS sequence"/>
</dbReference>
<evidence type="ECO:0000256" key="11">
    <source>
        <dbReference type="ARBA" id="ARBA00038367"/>
    </source>
</evidence>
<dbReference type="PANTHER" id="PTHR43783">
    <property type="entry name" value="UDP-N-ACETYLGLUCOSAMINE 1-CARBOXYVINYLTRANSFERASE"/>
    <property type="match status" value="1"/>
</dbReference>
<dbReference type="EMBL" id="JAUUCC010000027">
    <property type="protein sequence ID" value="MEE2051319.1"/>
    <property type="molecule type" value="Genomic_DNA"/>
</dbReference>
<comment type="function">
    <text evidence="10">Cell wall formation. Adds enolpyruvyl to UDP-N-acetylglucosamine.</text>
</comment>
<reference evidence="18 19" key="1">
    <citation type="submission" date="2023-07" db="EMBL/GenBank/DDBJ databases">
        <authorList>
            <person name="Girao M."/>
            <person name="Carvalho M.F."/>
        </authorList>
    </citation>
    <scope>NUCLEOTIDE SEQUENCE [LARGE SCALE GENOMIC DNA]</scope>
    <source>
        <strain evidence="18 19">66/93</strain>
    </source>
</reference>
<evidence type="ECO:0000256" key="12">
    <source>
        <dbReference type="ARBA" id="ARBA00039108"/>
    </source>
</evidence>
<evidence type="ECO:0000256" key="14">
    <source>
        <dbReference type="ARBA" id="ARBA00042443"/>
    </source>
</evidence>
<dbReference type="RefSeq" id="WP_330158463.1">
    <property type="nucleotide sequence ID" value="NZ_BAAAJA010000008.1"/>
</dbReference>
<evidence type="ECO:0000256" key="16">
    <source>
        <dbReference type="ARBA" id="ARBA00047527"/>
    </source>
</evidence>
<feature type="domain" description="Enolpyruvate transferase" evidence="17">
    <location>
        <begin position="1"/>
        <end position="63"/>
    </location>
</feature>
<evidence type="ECO:0000256" key="8">
    <source>
        <dbReference type="ARBA" id="ARBA00023306"/>
    </source>
</evidence>
<evidence type="ECO:0000256" key="2">
    <source>
        <dbReference type="ARBA" id="ARBA00004752"/>
    </source>
</evidence>
<evidence type="ECO:0000256" key="10">
    <source>
        <dbReference type="ARBA" id="ARBA00037534"/>
    </source>
</evidence>
<proteinExistence type="inferred from homology"/>
<evidence type="ECO:0000259" key="17">
    <source>
        <dbReference type="Pfam" id="PF00275"/>
    </source>
</evidence>
<comment type="subcellular location">
    <subcellularLocation>
        <location evidence="1">Cytoplasm</location>
    </subcellularLocation>
</comment>
<evidence type="ECO:0000313" key="19">
    <source>
        <dbReference type="Proteomes" id="UP001348641"/>
    </source>
</evidence>
<dbReference type="InterPro" id="IPR050068">
    <property type="entry name" value="MurA_subfamily"/>
</dbReference>
<keyword evidence="5" id="KW-0808">Transferase</keyword>
<comment type="pathway">
    <text evidence="2">Cell wall biogenesis; peptidoglycan biosynthesis.</text>
</comment>
<organism evidence="18 19">
    <name type="scientific">Nocardiopsis tropica</name>
    <dbReference type="NCBI Taxonomy" id="109330"/>
    <lineage>
        <taxon>Bacteria</taxon>
        <taxon>Bacillati</taxon>
        <taxon>Actinomycetota</taxon>
        <taxon>Actinomycetes</taxon>
        <taxon>Streptosporangiales</taxon>
        <taxon>Nocardiopsidaceae</taxon>
        <taxon>Nocardiopsis</taxon>
    </lineage>
</organism>
<dbReference type="PANTHER" id="PTHR43783:SF1">
    <property type="entry name" value="UDP-N-ACETYLGLUCOSAMINE 1-CARBOXYVINYLTRANSFERASE"/>
    <property type="match status" value="1"/>
</dbReference>
<evidence type="ECO:0000256" key="1">
    <source>
        <dbReference type="ARBA" id="ARBA00004496"/>
    </source>
</evidence>
<gene>
    <name evidence="18" type="ORF">Q8A49_12530</name>
</gene>